<organism evidence="1">
    <name type="scientific">marine metagenome</name>
    <dbReference type="NCBI Taxonomy" id="408172"/>
    <lineage>
        <taxon>unclassified sequences</taxon>
        <taxon>metagenomes</taxon>
        <taxon>ecological metagenomes</taxon>
    </lineage>
</organism>
<protein>
    <submittedName>
        <fullName evidence="1">Uncharacterized protein</fullName>
    </submittedName>
</protein>
<sequence>MQKKMLTKHFYIILQLIFGTILFCQHVPIALDHPIYVFIHQEIAKGKLDIKYISSTPLYRGTILDLLDELERKSSNQDKLIKRFRAEFSINKIHDSMEFPWEKQKLSSDFSSLTLFSIDVHEPHILTYKDSQNVFWADLEERITFEFSDEPYHIYRDRFAFSVFLDNTITVHTDFRMHRYAEVLPIPEQISYYKDQWVEYYPEVNWSIWYEDQSLIHYKGKHLDFELSKTPFTWGYSPNFSPIFSANTVP</sequence>
<dbReference type="EMBL" id="UINC01101164">
    <property type="protein sequence ID" value="SVC61762.1"/>
    <property type="molecule type" value="Genomic_DNA"/>
</dbReference>
<proteinExistence type="predicted"/>
<dbReference type="InterPro" id="IPR038636">
    <property type="entry name" value="Wzi_sf"/>
</dbReference>
<gene>
    <name evidence="1" type="ORF">METZ01_LOCUS314616</name>
</gene>
<dbReference type="AlphaFoldDB" id="A0A382NPT3"/>
<name>A0A382NPT3_9ZZZZ</name>
<feature type="non-terminal residue" evidence="1">
    <location>
        <position position="250"/>
    </location>
</feature>
<dbReference type="Gene3D" id="2.40.160.130">
    <property type="entry name" value="Capsule assembly protein Wzi"/>
    <property type="match status" value="1"/>
</dbReference>
<evidence type="ECO:0000313" key="1">
    <source>
        <dbReference type="EMBL" id="SVC61762.1"/>
    </source>
</evidence>
<reference evidence="1" key="1">
    <citation type="submission" date="2018-05" db="EMBL/GenBank/DDBJ databases">
        <authorList>
            <person name="Lanie J.A."/>
            <person name="Ng W.-L."/>
            <person name="Kazmierczak K.M."/>
            <person name="Andrzejewski T.M."/>
            <person name="Davidsen T.M."/>
            <person name="Wayne K.J."/>
            <person name="Tettelin H."/>
            <person name="Glass J.I."/>
            <person name="Rusch D."/>
            <person name="Podicherti R."/>
            <person name="Tsui H.-C.T."/>
            <person name="Winkler M.E."/>
        </authorList>
    </citation>
    <scope>NUCLEOTIDE SEQUENCE</scope>
</reference>
<accession>A0A382NPT3</accession>